<evidence type="ECO:0000313" key="1">
    <source>
        <dbReference type="EMBL" id="RAL37306.1"/>
    </source>
</evidence>
<reference evidence="1 2" key="1">
    <citation type="submission" date="2018-06" db="EMBL/GenBank/DDBJ databases">
        <title>The Genome of Cuscuta australis (Dodder) Provides Insight into the Evolution of Plant Parasitism.</title>
        <authorList>
            <person name="Liu H."/>
        </authorList>
    </citation>
    <scope>NUCLEOTIDE SEQUENCE [LARGE SCALE GENOMIC DNA]</scope>
    <source>
        <strain evidence="2">cv. Yunnan</strain>
        <tissue evidence="1">Vines</tissue>
    </source>
</reference>
<evidence type="ECO:0008006" key="3">
    <source>
        <dbReference type="Google" id="ProtNLM"/>
    </source>
</evidence>
<accession>A0A328CW99</accession>
<proteinExistence type="predicted"/>
<comment type="caution">
    <text evidence="1">The sequence shown here is derived from an EMBL/GenBank/DDBJ whole genome shotgun (WGS) entry which is preliminary data.</text>
</comment>
<evidence type="ECO:0000313" key="2">
    <source>
        <dbReference type="Proteomes" id="UP000249390"/>
    </source>
</evidence>
<protein>
    <recommendedName>
        <fullName evidence="3">Retrotransposon gag domain-containing protein</fullName>
    </recommendedName>
</protein>
<dbReference type="AlphaFoldDB" id="A0A328CW99"/>
<dbReference type="Proteomes" id="UP000249390">
    <property type="component" value="Unassembled WGS sequence"/>
</dbReference>
<dbReference type="EMBL" id="NQVE01000217">
    <property type="protein sequence ID" value="RAL37306.1"/>
    <property type="molecule type" value="Genomic_DNA"/>
</dbReference>
<sequence length="106" mass="12008">MAMDAVDSDAIVGGQHFGMVSVAMENGLIDSWDDFVEKFKLCFYPLHYVEYFGQLERARQLGFVMDYQADLEKVLTHLTGASEEKLQFLFVALALESDDAKHHSLD</sequence>
<keyword evidence="2" id="KW-1185">Reference proteome</keyword>
<organism evidence="1 2">
    <name type="scientific">Cuscuta australis</name>
    <dbReference type="NCBI Taxonomy" id="267555"/>
    <lineage>
        <taxon>Eukaryota</taxon>
        <taxon>Viridiplantae</taxon>
        <taxon>Streptophyta</taxon>
        <taxon>Embryophyta</taxon>
        <taxon>Tracheophyta</taxon>
        <taxon>Spermatophyta</taxon>
        <taxon>Magnoliopsida</taxon>
        <taxon>eudicotyledons</taxon>
        <taxon>Gunneridae</taxon>
        <taxon>Pentapetalae</taxon>
        <taxon>asterids</taxon>
        <taxon>lamiids</taxon>
        <taxon>Solanales</taxon>
        <taxon>Convolvulaceae</taxon>
        <taxon>Cuscuteae</taxon>
        <taxon>Cuscuta</taxon>
        <taxon>Cuscuta subgen. Grammica</taxon>
        <taxon>Cuscuta sect. Cleistogrammica</taxon>
    </lineage>
</organism>
<gene>
    <name evidence="1" type="ORF">DM860_004228</name>
</gene>
<name>A0A328CW99_9ASTE</name>